<protein>
    <recommendedName>
        <fullName evidence="9">PAN2-PAN3 deadenylation complex catalytic subunit PAN2</fullName>
        <ecNumber evidence="9">3.1.13.4</ecNumber>
    </recommendedName>
    <alternativeName>
        <fullName evidence="9">PAB1P-dependent poly(A)-specific ribonuclease</fullName>
    </alternativeName>
    <alternativeName>
        <fullName evidence="9">Poly(A)-nuclease deadenylation complex subunit 2</fullName>
        <shortName evidence="9">PAN deadenylation complex subunit 2</shortName>
    </alternativeName>
</protein>
<dbReference type="InterPro" id="IPR036397">
    <property type="entry name" value="RNaseH_sf"/>
</dbReference>
<evidence type="ECO:0000259" key="11">
    <source>
        <dbReference type="PROSITE" id="PS50235"/>
    </source>
</evidence>
<dbReference type="InterPro" id="IPR015943">
    <property type="entry name" value="WD40/YVTN_repeat-like_dom_sf"/>
</dbReference>
<dbReference type="InterPro" id="IPR038765">
    <property type="entry name" value="Papain-like_cys_pep_sf"/>
</dbReference>
<feature type="compositionally biased region" description="Low complexity" evidence="10">
    <location>
        <begin position="1219"/>
        <end position="1228"/>
    </location>
</feature>
<dbReference type="GO" id="GO:0031251">
    <property type="term" value="C:PAN complex"/>
    <property type="evidence" value="ECO:0007669"/>
    <property type="project" value="UniProtKB-UniRule"/>
</dbReference>
<dbReference type="SUPFAM" id="SSF50978">
    <property type="entry name" value="WD40 repeat-like"/>
    <property type="match status" value="1"/>
</dbReference>
<sequence length="1321" mass="144372">MAVYHPHHLLAPSSYPANSYPISLVFDPYADLLWSGSSTGLVQSFSSPASFTRNVCFPAHGSKPLGITQAGLAINSPAVREIWVGDREIISLTERGLGGRKRGGAAKWALDEGATALSSMCISPTNSSEIIAGGTQPAALIVNTHTGSLIRTVDCPNLRFVRRAARLVATGSTDGLVRFHDPRSMKVEQSISAHLGGLTGLEAVGWNVMTLGYTVKQGHPLPDPMVKVFDVRTFKPLPAISFETGPAFVLPDLKKQDSMIVVSVQGSFMAVEIGKPWEARFHQLDVSTYVTSAAISSSGSFLAFGDAGGNHHIWSSIQDPLSSEIDSVTFNGFEGIQTEWPDAVTEASIPTLTVDAPPPPSVSVAPVMGMPTSNNEEDPSRLEPLNLIGMPHYTTPLLSNIPASTYCPPTSPFFNPPAKIPASVLGTMRMVDFVGYAQTPRELKGTRNRVGPRKKKAGEGGPGGPRFRSEQTREPREGDRVGTEGEGEAGRGAEGEGSKYRKVEIQYSKFGVEDFDFGYYNQTQYSGLETHIASSYTNSLLQALHYTLPFRLIAKSHISTACTREHCLLCECGFLFRMLEDAAGTNCQATNFSRAVGGIPQIHALGLFDSEDESGPPKAYGTLLQNFTRFALEHMSAEAKTYNLNPNSSQSQSQTNPWLFPMLPIPRSIPSTVAQVTGLELKQTNTCLACGTRTARTGIHHMIDLTYRRKALPNELPTNKDFSSVLHDSITRDTTTKAVCIHCKQFAPLRNRRSLSSPSAIESSTTMLPPVLCLNAALHSADIMEDFWMDRPNRPRPFLPTAFGFVQDGEDFKILGPEWRGSWKKAEAMYELRALIVETHAGTDERHLVSIVKIPAEELDSEAASPWYIFNDFLVSNISEEEALSFAGSWKTPAVIIYERTDSRQPLDLSILPMGIEPSILSRDVSVSWNRNPARMKHRYLTPDELPEAGTLVAIDAEFVAMQFDDLELRSDGTKKVLRPSKLSLARVSCLRGSGSQEEVPFIDDHIHTSEPVVDYLTDFSGIHPGDLDPPLSEHTLVPLKVAYKKLRLLVDLGCIFIGHGLKKDFRIINIFVPPSQVLDTVDLYSSPQRQRKVSLRFLTWFLLKNDIQTGEHDSIEDARAALQLYRLYLGFQKEGRFDDVMDDIFAEGKRLNWKPPGAAPPPPDRWPPVAMSTTQPSTPEPRLALPAHASSAQTQMTSTMRRLPNGPPFPPRPPPPSTSSSGSVPMPHLSPIAYSNPSPHPLSPPGQVGSSYLLPHSHLGPHQQQAFPVWPSIGGSGQGQHGGNNGTGHYLGPSSQPPSQQTQSHWRSYGGGADNGMPWS</sequence>
<dbReference type="InterPro" id="IPR028889">
    <property type="entry name" value="USP"/>
</dbReference>
<feature type="compositionally biased region" description="Pro residues" evidence="10">
    <location>
        <begin position="1158"/>
        <end position="1167"/>
    </location>
</feature>
<dbReference type="GO" id="GO:0046872">
    <property type="term" value="F:metal ion binding"/>
    <property type="evidence" value="ECO:0007669"/>
    <property type="project" value="UniProtKB-KW"/>
</dbReference>
<dbReference type="Pfam" id="PF13423">
    <property type="entry name" value="UCH_1"/>
    <property type="match status" value="1"/>
</dbReference>
<dbReference type="PANTHER" id="PTHR15728">
    <property type="entry name" value="DEADENYLATION COMPLEX CATALYTIC SUBUNIT PAN2"/>
    <property type="match status" value="1"/>
</dbReference>
<dbReference type="GO" id="GO:0004535">
    <property type="term" value="F:poly(A)-specific ribonuclease activity"/>
    <property type="evidence" value="ECO:0007669"/>
    <property type="project" value="UniProtKB-UniRule"/>
</dbReference>
<dbReference type="Gene3D" id="3.30.420.10">
    <property type="entry name" value="Ribonuclease H-like superfamily/Ribonuclease H"/>
    <property type="match status" value="1"/>
</dbReference>
<feature type="binding site" evidence="9">
    <location>
        <position position="1065"/>
    </location>
    <ligand>
        <name>a divalent metal cation</name>
        <dbReference type="ChEBI" id="CHEBI:60240"/>
        <note>catalytic</note>
    </ligand>
</feature>
<feature type="binding site" evidence="9">
    <location>
        <position position="956"/>
    </location>
    <ligand>
        <name>a divalent metal cation</name>
        <dbReference type="ChEBI" id="CHEBI:60240"/>
        <note>catalytic</note>
    </ligand>
</feature>
<evidence type="ECO:0000256" key="6">
    <source>
        <dbReference type="ARBA" id="ARBA00022723"/>
    </source>
</evidence>
<reference evidence="12" key="1">
    <citation type="submission" date="2014-08" db="EMBL/GenBank/DDBJ databases">
        <authorList>
            <person name="Sharma Rahul"/>
            <person name="Thines Marco"/>
        </authorList>
    </citation>
    <scope>NUCLEOTIDE SEQUENCE</scope>
</reference>
<dbReference type="InterPro" id="IPR030843">
    <property type="entry name" value="PAN2"/>
</dbReference>
<dbReference type="InterPro" id="IPR028881">
    <property type="entry name" value="PAN2_UCH_dom"/>
</dbReference>
<evidence type="ECO:0000313" key="12">
    <source>
        <dbReference type="EMBL" id="CED82537.1"/>
    </source>
</evidence>
<feature type="compositionally biased region" description="Gly residues" evidence="10">
    <location>
        <begin position="1275"/>
        <end position="1287"/>
    </location>
</feature>
<evidence type="ECO:0000256" key="4">
    <source>
        <dbReference type="ARBA" id="ARBA00022664"/>
    </source>
</evidence>
<dbReference type="Gene3D" id="2.130.10.10">
    <property type="entry name" value="YVTN repeat-like/Quinoprotein amine dehydrogenase"/>
    <property type="match status" value="1"/>
</dbReference>
<evidence type="ECO:0000256" key="3">
    <source>
        <dbReference type="ARBA" id="ARBA00022574"/>
    </source>
</evidence>
<dbReference type="SUPFAM" id="SSF53098">
    <property type="entry name" value="Ribonuclease H-like"/>
    <property type="match status" value="1"/>
</dbReference>
<keyword evidence="5 9" id="KW-0540">Nuclease</keyword>
<accession>A0A0F7SK79</accession>
<proteinExistence type="inferred from homology"/>
<evidence type="ECO:0000256" key="10">
    <source>
        <dbReference type="SAM" id="MobiDB-lite"/>
    </source>
</evidence>
<dbReference type="SUPFAM" id="SSF54001">
    <property type="entry name" value="Cysteine proteinases"/>
    <property type="match status" value="1"/>
</dbReference>
<organism evidence="12">
    <name type="scientific">Phaffia rhodozyma</name>
    <name type="common">Yeast</name>
    <name type="synonym">Xanthophyllomyces dendrorhous</name>
    <dbReference type="NCBI Taxonomy" id="264483"/>
    <lineage>
        <taxon>Eukaryota</taxon>
        <taxon>Fungi</taxon>
        <taxon>Dikarya</taxon>
        <taxon>Basidiomycota</taxon>
        <taxon>Agaricomycotina</taxon>
        <taxon>Tremellomycetes</taxon>
        <taxon>Cystofilobasidiales</taxon>
        <taxon>Mrakiaceae</taxon>
        <taxon>Phaffia</taxon>
    </lineage>
</organism>
<evidence type="ECO:0000256" key="9">
    <source>
        <dbReference type="HAMAP-Rule" id="MF_03182"/>
    </source>
</evidence>
<dbReference type="PANTHER" id="PTHR15728:SF0">
    <property type="entry name" value="PAN2-PAN3 DEADENYLATION COMPLEX CATALYTIC SUBUNIT PAN2"/>
    <property type="match status" value="1"/>
</dbReference>
<dbReference type="InterPro" id="IPR036322">
    <property type="entry name" value="WD40_repeat_dom_sf"/>
</dbReference>
<dbReference type="HAMAP" id="MF_03182">
    <property type="entry name" value="PAN2"/>
    <property type="match status" value="1"/>
</dbReference>
<dbReference type="Gene3D" id="3.90.70.10">
    <property type="entry name" value="Cysteine proteinases"/>
    <property type="match status" value="1"/>
</dbReference>
<dbReference type="EC" id="3.1.13.4" evidence="9"/>
<dbReference type="EMBL" id="LN483124">
    <property type="protein sequence ID" value="CED82537.1"/>
    <property type="molecule type" value="Genomic_DNA"/>
</dbReference>
<gene>
    <name evidence="9" type="primary">PAN2</name>
</gene>
<dbReference type="InterPro" id="IPR050785">
    <property type="entry name" value="PAN2-PAN3_catalytic_subunit"/>
</dbReference>
<dbReference type="GO" id="GO:0000289">
    <property type="term" value="P:nuclear-transcribed mRNA poly(A) tail shortening"/>
    <property type="evidence" value="ECO:0007669"/>
    <property type="project" value="UniProtKB-UniRule"/>
</dbReference>
<feature type="compositionally biased region" description="Basic residues" evidence="10">
    <location>
        <begin position="446"/>
        <end position="456"/>
    </location>
</feature>
<comment type="cofactor">
    <cofactor evidence="9">
        <name>a divalent metal cation</name>
        <dbReference type="ChEBI" id="CHEBI:60240"/>
    </cofactor>
    <text evidence="9">Binds 2 metal cations per subunit in the catalytic exonuclease domain.</text>
</comment>
<comment type="subunit">
    <text evidence="9">Forms a heterotrimer with an asymmetric homodimer of the regulatory subunit PAN3 to form the poly(A)-nuclease (PAN) deadenylation complex.</text>
</comment>
<feature type="compositionally biased region" description="Basic and acidic residues" evidence="10">
    <location>
        <begin position="467"/>
        <end position="497"/>
    </location>
</feature>
<comment type="domain">
    <text evidence="9">The linker, or PAN3 interaction domain (PID), between the WD40 repeats and the pseudo-UCH domain mediates interaction with PAN3.</text>
</comment>
<keyword evidence="4 9" id="KW-0507">mRNA processing</keyword>
<dbReference type="FunFam" id="3.30.420.10:FF:000028">
    <property type="entry name" value="PAN2-PAN3 deadenylation complex catalytic subunit PAN2"/>
    <property type="match status" value="1"/>
</dbReference>
<evidence type="ECO:0000256" key="2">
    <source>
        <dbReference type="ARBA" id="ARBA00022490"/>
    </source>
</evidence>
<dbReference type="Pfam" id="PF00929">
    <property type="entry name" value="RNase_T"/>
    <property type="match status" value="1"/>
</dbReference>
<feature type="region of interest" description="Disordered" evidence="10">
    <location>
        <begin position="1152"/>
        <end position="1321"/>
    </location>
</feature>
<comment type="function">
    <text evidence="9">Catalytic subunit of the poly(A)-nuclease (PAN) deadenylation complex, one of two cytoplasmic mRNA deadenylases involved in mRNA turnover. PAN specifically shortens poly(A) tails of RNA and the activity is stimulated by poly(A)-binding protein PAB1. PAN deadenylation is followed by rapid degradation of the shortened mRNA tails by the CCR4-NOT complex. Deadenylated mRNAs are then degraded by two alternative mechanisms, namely exosome-mediated 3'-5' exonucleolytic degradation, or deadenlyation-dependent mRNA decaping and subsequent 5'-3' exonucleolytic degradation by XRN1. May also be involved in post-transcriptional maturation of mRNA poly(A) tails.</text>
</comment>
<evidence type="ECO:0000256" key="1">
    <source>
        <dbReference type="ARBA" id="ARBA00004496"/>
    </source>
</evidence>
<evidence type="ECO:0000256" key="8">
    <source>
        <dbReference type="ARBA" id="ARBA00022839"/>
    </source>
</evidence>
<comment type="caution">
    <text evidence="9">Lacks conserved residue(s) required for the propagation of feature annotation.</text>
</comment>
<feature type="compositionally biased region" description="Polar residues" evidence="10">
    <location>
        <begin position="1191"/>
        <end position="1201"/>
    </location>
</feature>
<comment type="activity regulation">
    <text evidence="9">Positively regulated by the regulatory subunit PAN3.</text>
</comment>
<evidence type="ECO:0000256" key="7">
    <source>
        <dbReference type="ARBA" id="ARBA00022801"/>
    </source>
</evidence>
<feature type="binding site" evidence="9">
    <location>
        <position position="1118"/>
    </location>
    <ligand>
        <name>a divalent metal cation</name>
        <dbReference type="ChEBI" id="CHEBI:60240"/>
        <note>catalytic</note>
    </ligand>
</feature>
<dbReference type="GO" id="GO:0000932">
    <property type="term" value="C:P-body"/>
    <property type="evidence" value="ECO:0007669"/>
    <property type="project" value="TreeGrafter"/>
</dbReference>
<dbReference type="CDD" id="cd06143">
    <property type="entry name" value="PAN2_exo"/>
    <property type="match status" value="1"/>
</dbReference>
<feature type="compositionally biased region" description="Low complexity" evidence="10">
    <location>
        <begin position="1294"/>
        <end position="1305"/>
    </location>
</feature>
<feature type="domain" description="USP" evidence="11">
    <location>
        <begin position="526"/>
        <end position="901"/>
    </location>
</feature>
<dbReference type="InterPro" id="IPR012337">
    <property type="entry name" value="RNaseH-like_sf"/>
</dbReference>
<name>A0A0F7SK79_PHARH</name>
<dbReference type="GO" id="GO:0006397">
    <property type="term" value="P:mRNA processing"/>
    <property type="evidence" value="ECO:0007669"/>
    <property type="project" value="UniProtKB-KW"/>
</dbReference>
<comment type="similarity">
    <text evidence="9">Belongs to the peptidase C19 family. PAN2 subfamily.</text>
</comment>
<evidence type="ECO:0000256" key="5">
    <source>
        <dbReference type="ARBA" id="ARBA00022722"/>
    </source>
</evidence>
<comment type="catalytic activity">
    <reaction evidence="9">
        <text>Exonucleolytic cleavage of poly(A) to 5'-AMP.</text>
        <dbReference type="EC" id="3.1.13.4"/>
    </reaction>
</comment>
<comment type="subcellular location">
    <subcellularLocation>
        <location evidence="1 9">Cytoplasm</location>
    </subcellularLocation>
</comment>
<keyword evidence="8 9" id="KW-0269">Exonuclease</keyword>
<keyword evidence="7 9" id="KW-0378">Hydrolase</keyword>
<feature type="compositionally biased region" description="Pro residues" evidence="10">
    <location>
        <begin position="1206"/>
        <end position="1218"/>
    </location>
</feature>
<dbReference type="SMART" id="SM00479">
    <property type="entry name" value="EXOIII"/>
    <property type="match status" value="1"/>
</dbReference>
<feature type="binding site" evidence="9">
    <location>
        <position position="958"/>
    </location>
    <ligand>
        <name>a divalent metal cation</name>
        <dbReference type="ChEBI" id="CHEBI:60240"/>
        <note>catalytic</note>
    </ligand>
</feature>
<dbReference type="GO" id="GO:0003676">
    <property type="term" value="F:nucleic acid binding"/>
    <property type="evidence" value="ECO:0007669"/>
    <property type="project" value="InterPro"/>
</dbReference>
<keyword evidence="6 9" id="KW-0479">Metal-binding</keyword>
<comment type="domain">
    <text evidence="9">Contains a pseudo-UCH domain. This ubiquitin C-terminal hydrolase (UCH)-like or ubiquitin specific protease (USP)-like domain is predicted to be catalytically inactive because it lacks the active site catalytic triad characteristic of thiol proteases, with residues at the equivalent structural positions that are incompatible with catalysis, and it cannot bind ubiquitin. It functions as a structural scaffold for intra- and intermolecular interactions in the complex.</text>
</comment>
<feature type="region of interest" description="Disordered" evidence="10">
    <location>
        <begin position="442"/>
        <end position="497"/>
    </location>
</feature>
<dbReference type="InterPro" id="IPR013520">
    <property type="entry name" value="Ribonucl_H"/>
</dbReference>
<dbReference type="InterPro" id="IPR048841">
    <property type="entry name" value="PAN2_N"/>
</dbReference>
<keyword evidence="3" id="KW-0853">WD repeat</keyword>
<dbReference type="Pfam" id="PF20770">
    <property type="entry name" value="PAN2_N"/>
    <property type="match status" value="1"/>
</dbReference>
<keyword evidence="2 9" id="KW-0963">Cytoplasm</keyword>
<dbReference type="PROSITE" id="PS50235">
    <property type="entry name" value="USP_3"/>
    <property type="match status" value="1"/>
</dbReference>